<dbReference type="EMBL" id="CP059735">
    <property type="protein sequence ID" value="WDD99455.1"/>
    <property type="molecule type" value="Genomic_DNA"/>
</dbReference>
<evidence type="ECO:0000313" key="1">
    <source>
        <dbReference type="EMBL" id="WDD99455.1"/>
    </source>
</evidence>
<dbReference type="AlphaFoldDB" id="A0AAE9YQP2"/>
<sequence length="58" mass="6574">MSSKLGENLIFFYQVLKNYSICLLYPVCLENGGWGDLDKSKAKYLIKKDVLSLLTGLE</sequence>
<reference evidence="1 2" key="2">
    <citation type="journal article" date="2022" name="Mar. Drugs">
        <title>Bioassay-Guided Fractionation Leads to the Detection of Cholic Acid Generated by the Rare Thalassomonas sp.</title>
        <authorList>
            <person name="Pheiffer F."/>
            <person name="Schneider Y.K."/>
            <person name="Hansen E.H."/>
            <person name="Andersen J.H."/>
            <person name="Isaksson J."/>
            <person name="Busche T."/>
            <person name="R C."/>
            <person name="Kalinowski J."/>
            <person name="Zyl L.V."/>
            <person name="Trindade M."/>
        </authorList>
    </citation>
    <scope>NUCLEOTIDE SEQUENCE [LARGE SCALE GENOMIC DNA]</scope>
    <source>
        <strain evidence="1 2">A5K-106</strain>
    </source>
</reference>
<evidence type="ECO:0000313" key="2">
    <source>
        <dbReference type="Proteomes" id="UP000032568"/>
    </source>
</evidence>
<protein>
    <submittedName>
        <fullName evidence="1">Uncharacterized protein</fullName>
    </submittedName>
</protein>
<dbReference type="Proteomes" id="UP000032568">
    <property type="component" value="Chromosome"/>
</dbReference>
<proteinExistence type="predicted"/>
<dbReference type="RefSeq" id="WP_160298325.1">
    <property type="nucleotide sequence ID" value="NZ_CP059735.1"/>
</dbReference>
<organism evidence="1 2">
    <name type="scientific">Thalassomonas actiniarum</name>
    <dbReference type="NCBI Taxonomy" id="485447"/>
    <lineage>
        <taxon>Bacteria</taxon>
        <taxon>Pseudomonadati</taxon>
        <taxon>Pseudomonadota</taxon>
        <taxon>Gammaproteobacteria</taxon>
        <taxon>Alteromonadales</taxon>
        <taxon>Colwelliaceae</taxon>
        <taxon>Thalassomonas</taxon>
    </lineage>
</organism>
<dbReference type="KEGG" id="tact:SG35_001880"/>
<reference evidence="1 2" key="1">
    <citation type="journal article" date="2015" name="Genome Announc.">
        <title>Draft Genome Sequences of Marine Isolates of Thalassomonas viridans and Thalassomonas actiniarum.</title>
        <authorList>
            <person name="Olonade I."/>
            <person name="van Zyl L.J."/>
            <person name="Trindade M."/>
        </authorList>
    </citation>
    <scope>NUCLEOTIDE SEQUENCE [LARGE SCALE GENOMIC DNA]</scope>
    <source>
        <strain evidence="1 2">A5K-106</strain>
    </source>
</reference>
<gene>
    <name evidence="1" type="ORF">SG35_001880</name>
</gene>
<name>A0AAE9YQP2_9GAMM</name>
<keyword evidence="2" id="KW-1185">Reference proteome</keyword>
<accession>A0AAE9YQP2</accession>